<proteinExistence type="inferred from homology"/>
<evidence type="ECO:0000313" key="2">
    <source>
        <dbReference type="EMBL" id="MCY1073856.1"/>
    </source>
</evidence>
<accession>A0ABT3ZX23</accession>
<evidence type="ECO:0000256" key="1">
    <source>
        <dbReference type="ARBA" id="ARBA00007378"/>
    </source>
</evidence>
<dbReference type="InterPro" id="IPR019953">
    <property type="entry name" value="OHR"/>
</dbReference>
<dbReference type="Gene3D" id="2.20.25.10">
    <property type="match status" value="1"/>
</dbReference>
<organism evidence="2 3">
    <name type="scientific">Archangium lansingense</name>
    <dbReference type="NCBI Taxonomy" id="2995310"/>
    <lineage>
        <taxon>Bacteria</taxon>
        <taxon>Pseudomonadati</taxon>
        <taxon>Myxococcota</taxon>
        <taxon>Myxococcia</taxon>
        <taxon>Myxococcales</taxon>
        <taxon>Cystobacterineae</taxon>
        <taxon>Archangiaceae</taxon>
        <taxon>Archangium</taxon>
    </lineage>
</organism>
<dbReference type="PANTHER" id="PTHR33797">
    <property type="entry name" value="ORGANIC HYDROPEROXIDE RESISTANCE PROTEIN-LIKE"/>
    <property type="match status" value="1"/>
</dbReference>
<comment type="caution">
    <text evidence="2">The sequence shown here is derived from an EMBL/GenBank/DDBJ whole genome shotgun (WGS) entry which is preliminary data.</text>
</comment>
<name>A0ABT3ZX23_9BACT</name>
<evidence type="ECO:0000313" key="3">
    <source>
        <dbReference type="Proteomes" id="UP001207654"/>
    </source>
</evidence>
<dbReference type="Gene3D" id="3.30.300.20">
    <property type="match status" value="1"/>
</dbReference>
<keyword evidence="3" id="KW-1185">Reference proteome</keyword>
<protein>
    <submittedName>
        <fullName evidence="2">Organic hydroperoxide resistance protein</fullName>
    </submittedName>
</protein>
<gene>
    <name evidence="2" type="ORF">OV287_05110</name>
</gene>
<reference evidence="2 3" key="1">
    <citation type="submission" date="2022-11" db="EMBL/GenBank/DDBJ databases">
        <title>Minimal conservation of predation-associated metabolite biosynthetic gene clusters underscores biosynthetic potential of Myxococcota including descriptions for ten novel species: Archangium lansinium sp. nov., Myxococcus landrumus sp. nov., Nannocystis bai.</title>
        <authorList>
            <person name="Ahearne A."/>
            <person name="Stevens C."/>
            <person name="Phillips K."/>
        </authorList>
    </citation>
    <scope>NUCLEOTIDE SEQUENCE [LARGE SCALE GENOMIC DNA]</scope>
    <source>
        <strain evidence="2 3">MIWBW</strain>
    </source>
</reference>
<dbReference type="EMBL" id="JAPNKA010000001">
    <property type="protein sequence ID" value="MCY1073856.1"/>
    <property type="molecule type" value="Genomic_DNA"/>
</dbReference>
<dbReference type="NCBIfam" id="TIGR03561">
    <property type="entry name" value="organ_hyd_perox"/>
    <property type="match status" value="1"/>
</dbReference>
<dbReference type="InterPro" id="IPR036102">
    <property type="entry name" value="OsmC/Ohrsf"/>
</dbReference>
<dbReference type="PANTHER" id="PTHR33797:SF2">
    <property type="entry name" value="ORGANIC HYDROPEROXIDE RESISTANCE PROTEIN-LIKE"/>
    <property type="match status" value="1"/>
</dbReference>
<dbReference type="RefSeq" id="WP_267532845.1">
    <property type="nucleotide sequence ID" value="NZ_JAPNKA010000001.1"/>
</dbReference>
<dbReference type="Proteomes" id="UP001207654">
    <property type="component" value="Unassembled WGS sequence"/>
</dbReference>
<dbReference type="Pfam" id="PF02566">
    <property type="entry name" value="OsmC"/>
    <property type="match status" value="1"/>
</dbReference>
<dbReference type="InterPro" id="IPR015946">
    <property type="entry name" value="KH_dom-like_a/b"/>
</dbReference>
<dbReference type="InterPro" id="IPR003718">
    <property type="entry name" value="OsmC/Ohr_fam"/>
</dbReference>
<dbReference type="SUPFAM" id="SSF82784">
    <property type="entry name" value="OsmC-like"/>
    <property type="match status" value="1"/>
</dbReference>
<comment type="similarity">
    <text evidence="1">Belongs to the OsmC/Ohr family.</text>
</comment>
<sequence>MAPVTIQPLYTATATSHGGRNGRVRSDNGTIDMALTMPKALGGPETAGSTNPEQLFAAGYSACFEGALRLVAGKMKKQIKDAHITAKVTIGKTEAGGFGLAVVLHGKIEGVSQAEADELMHAAHKVCPYSLATQGNIDVKLSAEAA</sequence>